<dbReference type="Proteomes" id="UP001239111">
    <property type="component" value="Chromosome 1"/>
</dbReference>
<protein>
    <submittedName>
        <fullName evidence="1">Uncharacterized protein</fullName>
    </submittedName>
</protein>
<dbReference type="EMBL" id="CM056741">
    <property type="protein sequence ID" value="KAJ8686288.1"/>
    <property type="molecule type" value="Genomic_DNA"/>
</dbReference>
<keyword evidence="2" id="KW-1185">Reference proteome</keyword>
<comment type="caution">
    <text evidence="1">The sequence shown here is derived from an EMBL/GenBank/DDBJ whole genome shotgun (WGS) entry which is preliminary data.</text>
</comment>
<name>A0ACC2PS30_9HYME</name>
<accession>A0ACC2PS30</accession>
<organism evidence="1 2">
    <name type="scientific">Eretmocerus hayati</name>
    <dbReference type="NCBI Taxonomy" id="131215"/>
    <lineage>
        <taxon>Eukaryota</taxon>
        <taxon>Metazoa</taxon>
        <taxon>Ecdysozoa</taxon>
        <taxon>Arthropoda</taxon>
        <taxon>Hexapoda</taxon>
        <taxon>Insecta</taxon>
        <taxon>Pterygota</taxon>
        <taxon>Neoptera</taxon>
        <taxon>Endopterygota</taxon>
        <taxon>Hymenoptera</taxon>
        <taxon>Apocrita</taxon>
        <taxon>Proctotrupomorpha</taxon>
        <taxon>Chalcidoidea</taxon>
        <taxon>Aphelinidae</taxon>
        <taxon>Aphelininae</taxon>
        <taxon>Eretmocerus</taxon>
    </lineage>
</organism>
<sequence>MDDDYQRYRREQEEAVSNQSGSSAMDVFFVLIPNASCILAACTMLTLCGPYVSSPTKLLVEFSMTIVPIILCVTVLAEKTVSISQVLLIIAAGNILSILAVKPKDSVRSSQFSGTQRLPFLTNFRAMTNIITVVCILAVDFKCFPRKFAKTETYGYSLMDLGVGLFLMANAFVAPEARRVTDFSMNFHAKGFVQILKECVPLLVLGFGRLVAVEVLGYQRHVTEYGVHWNFFLTLAGVKLFTEVLSKKLTTTYSMITGVWILIMHEYALSTKGLKEWVLSDAPRDDILSANREGWVSIPGYVGLYLIGIALGRLIYSTLQNNENQLVINIKLSGYEFHVGYSRSMLLTVEFYLISNFSFVVTYYCERYFGVSRRLANSGYCAWMVTMSALMITFLLLIDVLLECIANCVHDKTRRRVSKHLIRENLKTKEKTVNVVKTLEIFEAVNDNGLLFFLFANVMTGAINMSMKTLRADDQRAVAIITAYMVANLSFVVLRYRGKNLLRTQKIPKPSSESLESK</sequence>
<gene>
    <name evidence="1" type="ORF">QAD02_022082</name>
</gene>
<evidence type="ECO:0000313" key="1">
    <source>
        <dbReference type="EMBL" id="KAJ8686288.1"/>
    </source>
</evidence>
<reference evidence="1" key="1">
    <citation type="submission" date="2023-04" db="EMBL/GenBank/DDBJ databases">
        <title>A chromosome-level genome assembly of the parasitoid wasp Eretmocerus hayati.</title>
        <authorList>
            <person name="Zhong Y."/>
            <person name="Liu S."/>
            <person name="Liu Y."/>
        </authorList>
    </citation>
    <scope>NUCLEOTIDE SEQUENCE</scope>
    <source>
        <strain evidence="1">ZJU_SS_LIU_2023</strain>
    </source>
</reference>
<proteinExistence type="predicted"/>
<evidence type="ECO:0000313" key="2">
    <source>
        <dbReference type="Proteomes" id="UP001239111"/>
    </source>
</evidence>